<evidence type="ECO:0000313" key="1">
    <source>
        <dbReference type="EMBL" id="JAH46172.1"/>
    </source>
</evidence>
<reference evidence="1" key="1">
    <citation type="submission" date="2014-11" db="EMBL/GenBank/DDBJ databases">
        <authorList>
            <person name="Amaro Gonzalez C."/>
        </authorList>
    </citation>
    <scope>NUCLEOTIDE SEQUENCE</scope>
</reference>
<sequence>MCNIRFSDGSELKLKTPSFFSFFSFLPVPFLR</sequence>
<name>A0A0E9SY26_ANGAN</name>
<dbReference type="EMBL" id="GBXM01062405">
    <property type="protein sequence ID" value="JAH46172.1"/>
    <property type="molecule type" value="Transcribed_RNA"/>
</dbReference>
<accession>A0A0E9SY26</accession>
<dbReference type="AlphaFoldDB" id="A0A0E9SY26"/>
<reference evidence="1" key="2">
    <citation type="journal article" date="2015" name="Fish Shellfish Immunol.">
        <title>Early steps in the European eel (Anguilla anguilla)-Vibrio vulnificus interaction in the gills: Role of the RtxA13 toxin.</title>
        <authorList>
            <person name="Callol A."/>
            <person name="Pajuelo D."/>
            <person name="Ebbesson L."/>
            <person name="Teles M."/>
            <person name="MacKenzie S."/>
            <person name="Amaro C."/>
        </authorList>
    </citation>
    <scope>NUCLEOTIDE SEQUENCE</scope>
</reference>
<organism evidence="1">
    <name type="scientific">Anguilla anguilla</name>
    <name type="common">European freshwater eel</name>
    <name type="synonym">Muraena anguilla</name>
    <dbReference type="NCBI Taxonomy" id="7936"/>
    <lineage>
        <taxon>Eukaryota</taxon>
        <taxon>Metazoa</taxon>
        <taxon>Chordata</taxon>
        <taxon>Craniata</taxon>
        <taxon>Vertebrata</taxon>
        <taxon>Euteleostomi</taxon>
        <taxon>Actinopterygii</taxon>
        <taxon>Neopterygii</taxon>
        <taxon>Teleostei</taxon>
        <taxon>Anguilliformes</taxon>
        <taxon>Anguillidae</taxon>
        <taxon>Anguilla</taxon>
    </lineage>
</organism>
<proteinExistence type="predicted"/>
<protein>
    <submittedName>
        <fullName evidence="1">Uncharacterized protein</fullName>
    </submittedName>
</protein>